<dbReference type="Proteomes" id="UP000272771">
    <property type="component" value="Chromosome"/>
</dbReference>
<protein>
    <submittedName>
        <fullName evidence="2">Uncharacterized protein</fullName>
    </submittedName>
</protein>
<evidence type="ECO:0000313" key="2">
    <source>
        <dbReference type="EMBL" id="VEJ49994.1"/>
    </source>
</evidence>
<reference evidence="2 3" key="1">
    <citation type="submission" date="2018-12" db="EMBL/GenBank/DDBJ databases">
        <authorList>
            <consortium name="Pathogen Informatics"/>
        </authorList>
    </citation>
    <scope>NUCLEOTIDE SEQUENCE [LARGE SCALE GENOMIC DNA]</scope>
    <source>
        <strain evidence="2 3">NCTC12742</strain>
    </source>
</reference>
<evidence type="ECO:0000256" key="1">
    <source>
        <dbReference type="SAM" id="Phobius"/>
    </source>
</evidence>
<organism evidence="2 3">
    <name type="scientific">Neisseria weaveri</name>
    <dbReference type="NCBI Taxonomy" id="28091"/>
    <lineage>
        <taxon>Bacteria</taxon>
        <taxon>Pseudomonadati</taxon>
        <taxon>Pseudomonadota</taxon>
        <taxon>Betaproteobacteria</taxon>
        <taxon>Neisseriales</taxon>
        <taxon>Neisseriaceae</taxon>
        <taxon>Neisseria</taxon>
    </lineage>
</organism>
<evidence type="ECO:0000313" key="3">
    <source>
        <dbReference type="Proteomes" id="UP000272771"/>
    </source>
</evidence>
<sequence length="71" mass="7639">MNKYWNFALNADRAETMVKFLIVSGFVIGCLVENWATGIVYGLIAPFLLIPVGAAALLLGAITELLPKKTG</sequence>
<dbReference type="EMBL" id="LR134533">
    <property type="protein sequence ID" value="VEJ49994.1"/>
    <property type="molecule type" value="Genomic_DNA"/>
</dbReference>
<feature type="transmembrane region" description="Helical" evidence="1">
    <location>
        <begin position="47"/>
        <end position="66"/>
    </location>
</feature>
<name>A0A448VJR5_9NEIS</name>
<dbReference type="AlphaFoldDB" id="A0A448VJR5"/>
<gene>
    <name evidence="2" type="ORF">NCTC12742_00466</name>
</gene>
<keyword evidence="3" id="KW-1185">Reference proteome</keyword>
<accession>A0A448VJR5</accession>
<feature type="transmembrane region" description="Helical" evidence="1">
    <location>
        <begin position="20"/>
        <end position="41"/>
    </location>
</feature>
<keyword evidence="1" id="KW-0812">Transmembrane</keyword>
<dbReference type="RefSeq" id="WP_004282993.1">
    <property type="nucleotide sequence ID" value="NZ_CAUJRG010000004.1"/>
</dbReference>
<keyword evidence="1" id="KW-1133">Transmembrane helix</keyword>
<proteinExistence type="predicted"/>
<dbReference type="PROSITE" id="PS51257">
    <property type="entry name" value="PROKAR_LIPOPROTEIN"/>
    <property type="match status" value="1"/>
</dbReference>
<keyword evidence="1" id="KW-0472">Membrane</keyword>